<dbReference type="InterPro" id="IPR005147">
    <property type="entry name" value="tRNA_synthase_B5-dom"/>
</dbReference>
<dbReference type="Gene3D" id="3.50.40.10">
    <property type="entry name" value="Phenylalanyl-trna Synthetase, Chain B, domain 3"/>
    <property type="match status" value="1"/>
</dbReference>
<dbReference type="GO" id="GO:0005524">
    <property type="term" value="F:ATP binding"/>
    <property type="evidence" value="ECO:0007669"/>
    <property type="project" value="UniProtKB-UniRule"/>
</dbReference>
<evidence type="ECO:0000256" key="10">
    <source>
        <dbReference type="ARBA" id="ARBA00022842"/>
    </source>
</evidence>
<dbReference type="SMART" id="SM00873">
    <property type="entry name" value="B3_4"/>
    <property type="match status" value="1"/>
</dbReference>
<dbReference type="SUPFAM" id="SSF54991">
    <property type="entry name" value="Anticodon-binding domain of PheRS"/>
    <property type="match status" value="1"/>
</dbReference>
<dbReference type="Proteomes" id="UP000248987">
    <property type="component" value="Unassembled WGS sequence"/>
</dbReference>
<dbReference type="Pfam" id="PF01588">
    <property type="entry name" value="tRNA_bind"/>
    <property type="match status" value="1"/>
</dbReference>
<dbReference type="Gene3D" id="3.30.56.10">
    <property type="match status" value="2"/>
</dbReference>
<comment type="cofactor">
    <cofactor evidence="15">
        <name>Mg(2+)</name>
        <dbReference type="ChEBI" id="CHEBI:18420"/>
    </cofactor>
    <text evidence="15">Binds 2 magnesium ions per tetramer.</text>
</comment>
<evidence type="ECO:0000256" key="2">
    <source>
        <dbReference type="ARBA" id="ARBA00008653"/>
    </source>
</evidence>
<feature type="binding site" evidence="15">
    <location>
        <position position="474"/>
    </location>
    <ligand>
        <name>Mg(2+)</name>
        <dbReference type="ChEBI" id="CHEBI:18420"/>
        <note>shared with alpha subunit</note>
    </ligand>
</feature>
<dbReference type="GO" id="GO:0000287">
    <property type="term" value="F:magnesium ion binding"/>
    <property type="evidence" value="ECO:0007669"/>
    <property type="project" value="UniProtKB-UniRule"/>
</dbReference>
<dbReference type="PANTHER" id="PTHR10947:SF0">
    <property type="entry name" value="PHENYLALANINE--TRNA LIGASE BETA SUBUNIT"/>
    <property type="match status" value="1"/>
</dbReference>
<evidence type="ECO:0000256" key="7">
    <source>
        <dbReference type="ARBA" id="ARBA00022723"/>
    </source>
</evidence>
<evidence type="ECO:0000256" key="6">
    <source>
        <dbReference type="ARBA" id="ARBA00022598"/>
    </source>
</evidence>
<dbReference type="HAMAP" id="MF_00283">
    <property type="entry name" value="Phe_tRNA_synth_beta1"/>
    <property type="match status" value="1"/>
</dbReference>
<dbReference type="EMBL" id="QLLQ01000012">
    <property type="protein sequence ID" value="RAJ21082.1"/>
    <property type="molecule type" value="Genomic_DNA"/>
</dbReference>
<dbReference type="FunFam" id="3.30.70.380:FF:000001">
    <property type="entry name" value="Phenylalanine--tRNA ligase beta subunit"/>
    <property type="match status" value="1"/>
</dbReference>
<dbReference type="InterPro" id="IPR004532">
    <property type="entry name" value="Phe-tRNA-ligase_IIc_bsu_bact"/>
</dbReference>
<dbReference type="Gene3D" id="3.30.930.10">
    <property type="entry name" value="Bira Bifunctional Protein, Domain 2"/>
    <property type="match status" value="1"/>
</dbReference>
<dbReference type="InterPro" id="IPR045864">
    <property type="entry name" value="aa-tRNA-synth_II/BPL/LPL"/>
</dbReference>
<evidence type="ECO:0000256" key="11">
    <source>
        <dbReference type="ARBA" id="ARBA00022884"/>
    </source>
</evidence>
<evidence type="ECO:0000256" key="12">
    <source>
        <dbReference type="ARBA" id="ARBA00022917"/>
    </source>
</evidence>
<keyword evidence="6 15" id="KW-0436">Ligase</keyword>
<sequence>MKISYNWLKQFVNSNWTPEQTGELLTDLGLEVEGIHNFQSVKGGLEDIVVGEVLTCIQHPNADRLKITTVNIGSGAPLQIVCGAPNVAAGQKVPVATIGSTLYTDEGEAWTIKKGKIRGEESHGMICAEDELGLGTSHEGILVLPDDITVGTLVAELYEVENDQVFEIGLTPNRADAMSHFGTARDLRAGLLQKDIQVELITPSVSAFRVDNRTLKIDVEVEDKELAPRYCGVTISGIKVGTSPAWLQNRLKAIGLTPKNNIVDVTNYVLHELGQPLHAFDANKIEGNKVVVKTLPKGTKFKTLDGIERELHEEDLMICDTTKPMCIAGVFGGENSGVTEHTTSIFLESAYFNPVSIRKSAKRHNLNTDASFRFERGVDPNITEYALKRAALLIQEVAGGNITSNLVDIYPKKIEDFQVRMSFENAQKLIGEEIPKDVIKRILMSLDIKINNVTETGLGLTVPAYRNDVVREADIIEEVLRVYGYNNINTTEKLNASISNTSRFEDFKLQNIVGNQLAAQGFYEILSNSLTSPAYVNLTENLKEAHNVVMLNPLSNDLSVMRQSLLFSGLEAVSRNINRRRSDLKLFEFGKTYHTYGDKHIENKHLALFLTGNKDSERWNSTAQPSNFFYLKGIITAVLERLGLNSIKISPIQNDIFSEGISLSLGKKTLVDFGLVNKKIIKHFDISQEVLFADFNWDNVIEMAKHNSVNFKELPKYPETRRDFALLLDDSITFEMIDTIANQTEKRLLKDVDLFDVYQGDNLPAGKKSYAVSFKFQDEHSTLTDKQVDKIMNKLQSNFEEQLGAKLR</sequence>
<evidence type="ECO:0000259" key="18">
    <source>
        <dbReference type="PROSITE" id="PS51447"/>
    </source>
</evidence>
<dbReference type="InterPro" id="IPR005146">
    <property type="entry name" value="B3/B4_tRNA-bd"/>
</dbReference>
<dbReference type="EC" id="6.1.1.20" evidence="15"/>
<dbReference type="NCBIfam" id="TIGR00472">
    <property type="entry name" value="pheT_bact"/>
    <property type="match status" value="1"/>
</dbReference>
<reference evidence="20 21" key="1">
    <citation type="submission" date="2018-06" db="EMBL/GenBank/DDBJ databases">
        <title>Genomic Encyclopedia of Archaeal and Bacterial Type Strains, Phase II (KMG-II): from individual species to whole genera.</title>
        <authorList>
            <person name="Goeker M."/>
        </authorList>
    </citation>
    <scope>NUCLEOTIDE SEQUENCE [LARGE SCALE GENOMIC DNA]</scope>
    <source>
        <strain evidence="20 21">DSM 12408</strain>
    </source>
</reference>
<dbReference type="InterPro" id="IPR033714">
    <property type="entry name" value="tRNA_bind_bactPheRS"/>
</dbReference>
<dbReference type="CDD" id="cd02796">
    <property type="entry name" value="tRNA_bind_bactPheRS"/>
    <property type="match status" value="1"/>
</dbReference>
<evidence type="ECO:0000256" key="3">
    <source>
        <dbReference type="ARBA" id="ARBA00011209"/>
    </source>
</evidence>
<feature type="binding site" evidence="15">
    <location>
        <position position="477"/>
    </location>
    <ligand>
        <name>Mg(2+)</name>
        <dbReference type="ChEBI" id="CHEBI:18420"/>
        <note>shared with alpha subunit</note>
    </ligand>
</feature>
<dbReference type="GO" id="GO:0000049">
    <property type="term" value="F:tRNA binding"/>
    <property type="evidence" value="ECO:0007669"/>
    <property type="project" value="UniProtKB-UniRule"/>
</dbReference>
<dbReference type="FunFam" id="2.40.50.140:FF:000045">
    <property type="entry name" value="Phenylalanine--tRNA ligase beta subunit"/>
    <property type="match status" value="1"/>
</dbReference>
<comment type="caution">
    <text evidence="20">The sequence shown here is derived from an EMBL/GenBank/DDBJ whole genome shotgun (WGS) entry which is preliminary data.</text>
</comment>
<feature type="domain" description="FDX-ACB" evidence="18">
    <location>
        <begin position="715"/>
        <end position="808"/>
    </location>
</feature>
<dbReference type="Gene3D" id="3.30.70.380">
    <property type="entry name" value="Ferrodoxin-fold anticodon-binding domain"/>
    <property type="match status" value="1"/>
</dbReference>
<dbReference type="RefSeq" id="WP_111625941.1">
    <property type="nucleotide sequence ID" value="NZ_QLLQ01000012.1"/>
</dbReference>
<dbReference type="InterPro" id="IPR045060">
    <property type="entry name" value="Phe-tRNA-ligase_IIc_bsu"/>
</dbReference>
<dbReference type="Pfam" id="PF03483">
    <property type="entry name" value="B3_4"/>
    <property type="match status" value="1"/>
</dbReference>
<keyword evidence="8 15" id="KW-0547">Nucleotide-binding</keyword>
<evidence type="ECO:0000256" key="1">
    <source>
        <dbReference type="ARBA" id="ARBA00004496"/>
    </source>
</evidence>
<comment type="similarity">
    <text evidence="2 15">Belongs to the phenylalanyl-tRNA synthetase beta subunit family. Type 1 subfamily.</text>
</comment>
<evidence type="ECO:0000256" key="8">
    <source>
        <dbReference type="ARBA" id="ARBA00022741"/>
    </source>
</evidence>
<dbReference type="SUPFAM" id="SSF46955">
    <property type="entry name" value="Putative DNA-binding domain"/>
    <property type="match status" value="1"/>
</dbReference>
<dbReference type="SMART" id="SM00874">
    <property type="entry name" value="B5"/>
    <property type="match status" value="1"/>
</dbReference>
<dbReference type="InterPro" id="IPR036690">
    <property type="entry name" value="Fdx_antiC-bd_sf"/>
</dbReference>
<evidence type="ECO:0000256" key="16">
    <source>
        <dbReference type="PROSITE-ProRule" id="PRU00209"/>
    </source>
</evidence>
<evidence type="ECO:0000313" key="21">
    <source>
        <dbReference type="Proteomes" id="UP000248987"/>
    </source>
</evidence>
<evidence type="ECO:0000256" key="15">
    <source>
        <dbReference type="HAMAP-Rule" id="MF_00283"/>
    </source>
</evidence>
<dbReference type="Gene3D" id="2.40.50.140">
    <property type="entry name" value="Nucleic acid-binding proteins"/>
    <property type="match status" value="1"/>
</dbReference>
<dbReference type="NCBIfam" id="NF045760">
    <property type="entry name" value="YtpR"/>
    <property type="match status" value="1"/>
</dbReference>
<evidence type="ECO:0000259" key="19">
    <source>
        <dbReference type="PROSITE" id="PS51483"/>
    </source>
</evidence>
<dbReference type="Pfam" id="PF17759">
    <property type="entry name" value="tRNA_synthFbeta"/>
    <property type="match status" value="1"/>
</dbReference>
<dbReference type="SMART" id="SM00896">
    <property type="entry name" value="FDX-ACB"/>
    <property type="match status" value="1"/>
</dbReference>
<keyword evidence="7 15" id="KW-0479">Metal-binding</keyword>
<comment type="catalytic activity">
    <reaction evidence="14 15">
        <text>tRNA(Phe) + L-phenylalanine + ATP = L-phenylalanyl-tRNA(Phe) + AMP + diphosphate + H(+)</text>
        <dbReference type="Rhea" id="RHEA:19413"/>
        <dbReference type="Rhea" id="RHEA-COMP:9668"/>
        <dbReference type="Rhea" id="RHEA-COMP:9699"/>
        <dbReference type="ChEBI" id="CHEBI:15378"/>
        <dbReference type="ChEBI" id="CHEBI:30616"/>
        <dbReference type="ChEBI" id="CHEBI:33019"/>
        <dbReference type="ChEBI" id="CHEBI:58095"/>
        <dbReference type="ChEBI" id="CHEBI:78442"/>
        <dbReference type="ChEBI" id="CHEBI:78531"/>
        <dbReference type="ChEBI" id="CHEBI:456215"/>
        <dbReference type="EC" id="6.1.1.20"/>
    </reaction>
</comment>
<dbReference type="PROSITE" id="PS50886">
    <property type="entry name" value="TRBD"/>
    <property type="match status" value="1"/>
</dbReference>
<dbReference type="PANTHER" id="PTHR10947">
    <property type="entry name" value="PHENYLALANYL-TRNA SYNTHETASE BETA CHAIN AND LEUCINE-RICH REPEAT-CONTAINING PROTEIN 47"/>
    <property type="match status" value="1"/>
</dbReference>
<organism evidence="20 21">
    <name type="scientific">Gelidibacter algens</name>
    <dbReference type="NCBI Taxonomy" id="49280"/>
    <lineage>
        <taxon>Bacteria</taxon>
        <taxon>Pseudomonadati</taxon>
        <taxon>Bacteroidota</taxon>
        <taxon>Flavobacteriia</taxon>
        <taxon>Flavobacteriales</taxon>
        <taxon>Flavobacteriaceae</taxon>
        <taxon>Gelidibacter</taxon>
    </lineage>
</organism>
<dbReference type="InterPro" id="IPR005121">
    <property type="entry name" value="Fdx_antiC-bd"/>
</dbReference>
<evidence type="ECO:0000256" key="4">
    <source>
        <dbReference type="ARBA" id="ARBA00022490"/>
    </source>
</evidence>
<dbReference type="PROSITE" id="PS51483">
    <property type="entry name" value="B5"/>
    <property type="match status" value="1"/>
</dbReference>
<dbReference type="GO" id="GO:0009328">
    <property type="term" value="C:phenylalanine-tRNA ligase complex"/>
    <property type="evidence" value="ECO:0007669"/>
    <property type="project" value="TreeGrafter"/>
</dbReference>
<keyword evidence="5 16" id="KW-0820">tRNA-binding</keyword>
<evidence type="ECO:0000313" key="20">
    <source>
        <dbReference type="EMBL" id="RAJ21082.1"/>
    </source>
</evidence>
<dbReference type="GO" id="GO:0006432">
    <property type="term" value="P:phenylalanyl-tRNA aminoacylation"/>
    <property type="evidence" value="ECO:0007669"/>
    <property type="project" value="UniProtKB-UniRule"/>
</dbReference>
<evidence type="ECO:0000256" key="9">
    <source>
        <dbReference type="ARBA" id="ARBA00022840"/>
    </source>
</evidence>
<keyword evidence="11 16" id="KW-0694">RNA-binding</keyword>
<dbReference type="FunFam" id="3.50.40.10:FF:000001">
    <property type="entry name" value="Phenylalanine--tRNA ligase beta subunit"/>
    <property type="match status" value="1"/>
</dbReference>
<evidence type="ECO:0000256" key="14">
    <source>
        <dbReference type="ARBA" id="ARBA00049255"/>
    </source>
</evidence>
<evidence type="ECO:0000256" key="5">
    <source>
        <dbReference type="ARBA" id="ARBA00022555"/>
    </source>
</evidence>
<dbReference type="Pfam" id="PF03484">
    <property type="entry name" value="B5"/>
    <property type="match status" value="1"/>
</dbReference>
<feature type="binding site" evidence="15">
    <location>
        <position position="468"/>
    </location>
    <ligand>
        <name>Mg(2+)</name>
        <dbReference type="ChEBI" id="CHEBI:18420"/>
        <note>shared with alpha subunit</note>
    </ligand>
</feature>
<dbReference type="InterPro" id="IPR009061">
    <property type="entry name" value="DNA-bd_dom_put_sf"/>
</dbReference>
<dbReference type="SUPFAM" id="SSF50249">
    <property type="entry name" value="Nucleic acid-binding proteins"/>
    <property type="match status" value="1"/>
</dbReference>
<comment type="subunit">
    <text evidence="3 15">Tetramer of two alpha and two beta subunits.</text>
</comment>
<name>A0A327RYE1_9FLAO</name>
<protein>
    <recommendedName>
        <fullName evidence="15">Phenylalanine--tRNA ligase beta subunit</fullName>
        <ecNumber evidence="15">6.1.1.20</ecNumber>
    </recommendedName>
    <alternativeName>
        <fullName evidence="15">Phenylalanyl-tRNA synthetase beta subunit</fullName>
        <shortName evidence="15">PheRS</shortName>
    </alternativeName>
</protein>
<dbReference type="Pfam" id="PF03147">
    <property type="entry name" value="FDX-ACB"/>
    <property type="match status" value="1"/>
</dbReference>
<feature type="binding site" evidence="15">
    <location>
        <position position="478"/>
    </location>
    <ligand>
        <name>Mg(2+)</name>
        <dbReference type="ChEBI" id="CHEBI:18420"/>
        <note>shared with alpha subunit</note>
    </ligand>
</feature>
<feature type="domain" description="TRNA-binding" evidence="17">
    <location>
        <begin position="42"/>
        <end position="155"/>
    </location>
</feature>
<proteinExistence type="inferred from homology"/>
<dbReference type="SUPFAM" id="SSF56037">
    <property type="entry name" value="PheT/TilS domain"/>
    <property type="match status" value="1"/>
</dbReference>
<keyword evidence="10 15" id="KW-0460">Magnesium</keyword>
<dbReference type="InterPro" id="IPR012340">
    <property type="entry name" value="NA-bd_OB-fold"/>
</dbReference>
<dbReference type="SUPFAM" id="SSF55681">
    <property type="entry name" value="Class II aaRS and biotin synthetases"/>
    <property type="match status" value="1"/>
</dbReference>
<comment type="subcellular location">
    <subcellularLocation>
        <location evidence="1 15">Cytoplasm</location>
    </subcellularLocation>
</comment>
<dbReference type="GO" id="GO:0004826">
    <property type="term" value="F:phenylalanine-tRNA ligase activity"/>
    <property type="evidence" value="ECO:0007669"/>
    <property type="project" value="UniProtKB-UniRule"/>
</dbReference>
<dbReference type="AlphaFoldDB" id="A0A327RYE1"/>
<keyword evidence="4 15" id="KW-0963">Cytoplasm</keyword>
<keyword evidence="21" id="KW-1185">Reference proteome</keyword>
<gene>
    <name evidence="15" type="primary">pheT</name>
    <name evidence="20" type="ORF">LX77_02836</name>
</gene>
<dbReference type="PROSITE" id="PS51447">
    <property type="entry name" value="FDX_ACB"/>
    <property type="match status" value="1"/>
</dbReference>
<dbReference type="InterPro" id="IPR020825">
    <property type="entry name" value="Phe-tRNA_synthase-like_B3/B4"/>
</dbReference>
<keyword evidence="13 15" id="KW-0030">Aminoacyl-tRNA synthetase</keyword>
<dbReference type="InterPro" id="IPR002547">
    <property type="entry name" value="tRNA-bd_dom"/>
</dbReference>
<feature type="domain" description="B5" evidence="19">
    <location>
        <begin position="414"/>
        <end position="490"/>
    </location>
</feature>
<evidence type="ECO:0000256" key="13">
    <source>
        <dbReference type="ARBA" id="ARBA00023146"/>
    </source>
</evidence>
<dbReference type="InterPro" id="IPR041616">
    <property type="entry name" value="PheRS_beta_core"/>
</dbReference>
<keyword evidence="9 15" id="KW-0067">ATP-binding</keyword>
<dbReference type="CDD" id="cd00769">
    <property type="entry name" value="PheRS_beta_core"/>
    <property type="match status" value="1"/>
</dbReference>
<evidence type="ECO:0000259" key="17">
    <source>
        <dbReference type="PROSITE" id="PS50886"/>
    </source>
</evidence>
<accession>A0A327RYE1</accession>
<keyword evidence="12 15" id="KW-0648">Protein biosynthesis</keyword>